<sequence>MAGINRPVWVLRSGRWEDSATHSQTHLTVSDNHRLILLFSVSCRQGLSMTIAAAWVRTLENRAEELIICSDSRLSNGKRFDHCQKTFRFARSDAVICFAGGTDWAYPMIVAAINAADIHLPSQTRALGLAKFKSHVVNILNQMQREVHNFARGENVPNVTFLFGGYDWWNKCFRIWRIHFDELSKQFKCDERTGSNKFGGLGKIEFAGDTEWTSAFRNNLKKLAQSRYGMDMKHPDAAKFDMEPFEIIRDLLRGANAGDSIGGAPQAVKVYQYLNSADVGIFWPSVSSGRLFLAGRPLLEYESATVKSVLDPESLNSTWSSGSTADAIAQIQKASEIDRRRTADENPIAPEIPD</sequence>
<reference evidence="2" key="1">
    <citation type="submission" date="2016-10" db="EMBL/GenBank/DDBJ databases">
        <title>Sequence of Gallionella enrichment culture.</title>
        <authorList>
            <person name="Poehlein A."/>
            <person name="Muehling M."/>
            <person name="Daniel R."/>
        </authorList>
    </citation>
    <scope>NUCLEOTIDE SEQUENCE</scope>
</reference>
<protein>
    <submittedName>
        <fullName evidence="2">Uncharacterized protein</fullName>
    </submittedName>
</protein>
<gene>
    <name evidence="2" type="ORF">GALL_244680</name>
</gene>
<evidence type="ECO:0000256" key="1">
    <source>
        <dbReference type="SAM" id="MobiDB-lite"/>
    </source>
</evidence>
<feature type="compositionally biased region" description="Basic and acidic residues" evidence="1">
    <location>
        <begin position="335"/>
        <end position="344"/>
    </location>
</feature>
<accession>A0A1J5RNG2</accession>
<dbReference type="EMBL" id="MLJW01000204">
    <property type="protein sequence ID" value="OIQ93620.1"/>
    <property type="molecule type" value="Genomic_DNA"/>
</dbReference>
<proteinExistence type="predicted"/>
<dbReference type="AlphaFoldDB" id="A0A1J5RNG2"/>
<evidence type="ECO:0000313" key="2">
    <source>
        <dbReference type="EMBL" id="OIQ93620.1"/>
    </source>
</evidence>
<comment type="caution">
    <text evidence="2">The sequence shown here is derived from an EMBL/GenBank/DDBJ whole genome shotgun (WGS) entry which is preliminary data.</text>
</comment>
<feature type="region of interest" description="Disordered" evidence="1">
    <location>
        <begin position="333"/>
        <end position="354"/>
    </location>
</feature>
<organism evidence="2">
    <name type="scientific">mine drainage metagenome</name>
    <dbReference type="NCBI Taxonomy" id="410659"/>
    <lineage>
        <taxon>unclassified sequences</taxon>
        <taxon>metagenomes</taxon>
        <taxon>ecological metagenomes</taxon>
    </lineage>
</organism>
<name>A0A1J5RNG2_9ZZZZ</name>